<dbReference type="InterPro" id="IPR036271">
    <property type="entry name" value="Tet_transcr_reg_TetR-rel_C_sf"/>
</dbReference>
<protein>
    <submittedName>
        <fullName evidence="6">TetR/AcrR family transcriptional regulator</fullName>
    </submittedName>
</protein>
<dbReference type="PRINTS" id="PR00455">
    <property type="entry name" value="HTHTETR"/>
</dbReference>
<keyword evidence="2 4" id="KW-0238">DNA-binding</keyword>
<organism evidence="6 7">
    <name type="scientific">Sulfidibacter corallicola</name>
    <dbReference type="NCBI Taxonomy" id="2818388"/>
    <lineage>
        <taxon>Bacteria</taxon>
        <taxon>Pseudomonadati</taxon>
        <taxon>Acidobacteriota</taxon>
        <taxon>Holophagae</taxon>
        <taxon>Acanthopleuribacterales</taxon>
        <taxon>Acanthopleuribacteraceae</taxon>
        <taxon>Sulfidibacter</taxon>
    </lineage>
</organism>
<accession>A0A8A4TPE0</accession>
<keyword evidence="7" id="KW-1185">Reference proteome</keyword>
<evidence type="ECO:0000256" key="2">
    <source>
        <dbReference type="ARBA" id="ARBA00023125"/>
    </source>
</evidence>
<dbReference type="GO" id="GO:0003677">
    <property type="term" value="F:DNA binding"/>
    <property type="evidence" value="ECO:0007669"/>
    <property type="project" value="UniProtKB-UniRule"/>
</dbReference>
<sequence>MRNAAETRKKLLDTAMRLIFNSNYAAVGVAEICKQAGVTKGSFYHHFETKADLYVEASRTYWEDLRTDFDSVLSPIHEPLDQLERLIDLILKPEPKFAEDDNPVPACPFFTPGCQIGSGEEKVRQVAIDMAERANRYDTALVRNLQAAGVLASDGDPEQLGRLIHYHIHGLMIYGRIHKDIEVVRKDIREGLYRLLDVKPEYRKTQVEA</sequence>
<feature type="DNA-binding region" description="H-T-H motif" evidence="4">
    <location>
        <begin position="28"/>
        <end position="47"/>
    </location>
</feature>
<evidence type="ECO:0000256" key="1">
    <source>
        <dbReference type="ARBA" id="ARBA00023015"/>
    </source>
</evidence>
<dbReference type="KEGG" id="scor:J3U87_34740"/>
<dbReference type="InterPro" id="IPR001647">
    <property type="entry name" value="HTH_TetR"/>
</dbReference>
<keyword evidence="3" id="KW-0804">Transcription</keyword>
<dbReference type="AlphaFoldDB" id="A0A8A4TPE0"/>
<evidence type="ECO:0000313" key="6">
    <source>
        <dbReference type="EMBL" id="QTD50771.1"/>
    </source>
</evidence>
<dbReference type="SUPFAM" id="SSF46689">
    <property type="entry name" value="Homeodomain-like"/>
    <property type="match status" value="1"/>
</dbReference>
<dbReference type="SUPFAM" id="SSF48498">
    <property type="entry name" value="Tetracyclin repressor-like, C-terminal domain"/>
    <property type="match status" value="1"/>
</dbReference>
<evidence type="ECO:0000256" key="3">
    <source>
        <dbReference type="ARBA" id="ARBA00023163"/>
    </source>
</evidence>
<gene>
    <name evidence="6" type="ORF">J3U87_34740</name>
</gene>
<feature type="domain" description="HTH tetR-type" evidence="5">
    <location>
        <begin position="5"/>
        <end position="65"/>
    </location>
</feature>
<evidence type="ECO:0000256" key="4">
    <source>
        <dbReference type="PROSITE-ProRule" id="PRU00335"/>
    </source>
</evidence>
<dbReference type="Pfam" id="PF00440">
    <property type="entry name" value="TetR_N"/>
    <property type="match status" value="1"/>
</dbReference>
<dbReference type="RefSeq" id="WP_237380757.1">
    <property type="nucleotide sequence ID" value="NZ_CP071793.1"/>
</dbReference>
<dbReference type="PANTHER" id="PTHR47506:SF1">
    <property type="entry name" value="HTH-TYPE TRANSCRIPTIONAL REGULATOR YJDC"/>
    <property type="match status" value="1"/>
</dbReference>
<reference evidence="6" key="1">
    <citation type="submission" date="2021-03" db="EMBL/GenBank/DDBJ databases">
        <title>Acanthopleuribacteraceae sp. M133.</title>
        <authorList>
            <person name="Wang G."/>
        </authorList>
    </citation>
    <scope>NUCLEOTIDE SEQUENCE</scope>
    <source>
        <strain evidence="6">M133</strain>
    </source>
</reference>
<dbReference type="Proteomes" id="UP000663929">
    <property type="component" value="Chromosome"/>
</dbReference>
<dbReference type="EMBL" id="CP071793">
    <property type="protein sequence ID" value="QTD50771.1"/>
    <property type="molecule type" value="Genomic_DNA"/>
</dbReference>
<dbReference type="InterPro" id="IPR009057">
    <property type="entry name" value="Homeodomain-like_sf"/>
</dbReference>
<dbReference type="PANTHER" id="PTHR47506">
    <property type="entry name" value="TRANSCRIPTIONAL REGULATORY PROTEIN"/>
    <property type="match status" value="1"/>
</dbReference>
<evidence type="ECO:0000259" key="5">
    <source>
        <dbReference type="PROSITE" id="PS50977"/>
    </source>
</evidence>
<name>A0A8A4TPE0_SULCO</name>
<keyword evidence="1" id="KW-0805">Transcription regulation</keyword>
<proteinExistence type="predicted"/>
<dbReference type="Gene3D" id="1.10.357.10">
    <property type="entry name" value="Tetracycline Repressor, domain 2"/>
    <property type="match status" value="1"/>
</dbReference>
<dbReference type="PROSITE" id="PS50977">
    <property type="entry name" value="HTH_TETR_2"/>
    <property type="match status" value="1"/>
</dbReference>
<evidence type="ECO:0000313" key="7">
    <source>
        <dbReference type="Proteomes" id="UP000663929"/>
    </source>
</evidence>